<dbReference type="RefSeq" id="WP_149781025.1">
    <property type="nucleotide sequence ID" value="NZ_FRCB01000020.1"/>
</dbReference>
<proteinExistence type="predicted"/>
<evidence type="ECO:0000313" key="2">
    <source>
        <dbReference type="Proteomes" id="UP000322545"/>
    </source>
</evidence>
<organism evidence="1 2">
    <name type="scientific">Roseovarius litoreus</name>
    <dbReference type="NCBI Taxonomy" id="1155722"/>
    <lineage>
        <taxon>Bacteria</taxon>
        <taxon>Pseudomonadati</taxon>
        <taxon>Pseudomonadota</taxon>
        <taxon>Alphaproteobacteria</taxon>
        <taxon>Rhodobacterales</taxon>
        <taxon>Roseobacteraceae</taxon>
        <taxon>Roseovarius</taxon>
    </lineage>
</organism>
<dbReference type="EMBL" id="FRCB01000020">
    <property type="protein sequence ID" value="SHM80480.1"/>
    <property type="molecule type" value="Genomic_DNA"/>
</dbReference>
<dbReference type="Gene3D" id="3.90.550.20">
    <property type="match status" value="1"/>
</dbReference>
<reference evidence="1 2" key="1">
    <citation type="submission" date="2016-11" db="EMBL/GenBank/DDBJ databases">
        <authorList>
            <person name="Varghese N."/>
            <person name="Submissions S."/>
        </authorList>
    </citation>
    <scope>NUCLEOTIDE SEQUENCE [LARGE SCALE GENOMIC DNA]</scope>
    <source>
        <strain evidence="1 2">DSM 28249</strain>
    </source>
</reference>
<accession>A0A1M7LS13</accession>
<keyword evidence="2" id="KW-1185">Reference proteome</keyword>
<name>A0A1M7LS13_9RHOB</name>
<dbReference type="InterPro" id="IPR029044">
    <property type="entry name" value="Nucleotide-diphossugar_trans"/>
</dbReference>
<dbReference type="Proteomes" id="UP000322545">
    <property type="component" value="Unassembled WGS sequence"/>
</dbReference>
<dbReference type="SUPFAM" id="SSF53448">
    <property type="entry name" value="Nucleotide-diphospho-sugar transferases"/>
    <property type="match status" value="1"/>
</dbReference>
<evidence type="ECO:0000313" key="1">
    <source>
        <dbReference type="EMBL" id="SHM80480.1"/>
    </source>
</evidence>
<sequence length="267" mass="30236">MSLPTVAMFWDGPPLSFIERLCTKSFVDAGHKVVLFSYGKVEGVPDGVEMAPASDILPHPDTMLRHDRTGSPAPYSDKFRYHLLARHDGLIWSDTDAYCLKPFLPKDGYFFGRENDDVVANGVLALPASSPTLKALIDMCDDEYTIPVWMRRAQVREIKARHDAGDPMHVSEMPWGVWGPRALSHFLKKHDEFRHALEPHVLYPVGFAERRLYFRRAALTWNLVRDDTVSIHFYGRRCRQLLKIKFDGVPPPSSVLGELAARHGIAA</sequence>
<dbReference type="AlphaFoldDB" id="A0A1M7LS13"/>
<protein>
    <recommendedName>
        <fullName evidence="3">Alpha 1,4-glycosyltransferase conserved region</fullName>
    </recommendedName>
</protein>
<evidence type="ECO:0008006" key="3">
    <source>
        <dbReference type="Google" id="ProtNLM"/>
    </source>
</evidence>
<gene>
    <name evidence="1" type="ORF">SAMN05443432_12012</name>
</gene>